<gene>
    <name evidence="1" type="ORF">SAMN05444002_0464</name>
</gene>
<evidence type="ECO:0000313" key="1">
    <source>
        <dbReference type="EMBL" id="SIN79422.1"/>
    </source>
</evidence>
<name>A0A1N6E8T3_9RHOB</name>
<reference evidence="2" key="1">
    <citation type="submission" date="2016-11" db="EMBL/GenBank/DDBJ databases">
        <authorList>
            <person name="Varghese N."/>
            <person name="Submissions S."/>
        </authorList>
    </citation>
    <scope>NUCLEOTIDE SEQUENCE [LARGE SCALE GENOMIC DNA]</scope>
    <source>
        <strain evidence="2">DSM 29440</strain>
    </source>
</reference>
<dbReference type="OrthoDB" id="7689895at2"/>
<sequence>MSRPESFPPALPTQPAALADALGAIRAQMAVLKTCEAALRRALVEARPNGPVTGAAFTVTLHHGTRRRLDPTRLPAYIRDDPAFWRESRSTTLVTTPRASAETPEDDDFEVIERFG</sequence>
<dbReference type="AlphaFoldDB" id="A0A1N6E8T3"/>
<dbReference type="EMBL" id="FSRL01000001">
    <property type="protein sequence ID" value="SIN79422.1"/>
    <property type="molecule type" value="Genomic_DNA"/>
</dbReference>
<organism evidence="1 2">
    <name type="scientific">Vannielia litorea</name>
    <dbReference type="NCBI Taxonomy" id="1217970"/>
    <lineage>
        <taxon>Bacteria</taxon>
        <taxon>Pseudomonadati</taxon>
        <taxon>Pseudomonadota</taxon>
        <taxon>Alphaproteobacteria</taxon>
        <taxon>Rhodobacterales</taxon>
        <taxon>Paracoccaceae</taxon>
        <taxon>Vannielia</taxon>
    </lineage>
</organism>
<dbReference type="RefSeq" id="WP_074254647.1">
    <property type="nucleotide sequence ID" value="NZ_FSRL01000001.1"/>
</dbReference>
<dbReference type="STRING" id="1217970.SAMN05444002_0464"/>
<proteinExistence type="predicted"/>
<keyword evidence="2" id="KW-1185">Reference proteome</keyword>
<accession>A0A1N6E8T3</accession>
<dbReference type="Proteomes" id="UP000184932">
    <property type="component" value="Unassembled WGS sequence"/>
</dbReference>
<evidence type="ECO:0000313" key="2">
    <source>
        <dbReference type="Proteomes" id="UP000184932"/>
    </source>
</evidence>
<protein>
    <submittedName>
        <fullName evidence="1">Uncharacterized protein</fullName>
    </submittedName>
</protein>